<dbReference type="GO" id="GO:0008270">
    <property type="term" value="F:zinc ion binding"/>
    <property type="evidence" value="ECO:0007669"/>
    <property type="project" value="UniProtKB-KW"/>
</dbReference>
<evidence type="ECO:0000256" key="2">
    <source>
        <dbReference type="SAM" id="MobiDB-lite"/>
    </source>
</evidence>
<dbReference type="HOGENOM" id="CLU_322379_0_0_1"/>
<evidence type="ECO:0000259" key="3">
    <source>
        <dbReference type="PROSITE" id="PS50158"/>
    </source>
</evidence>
<evidence type="ECO:0000313" key="5">
    <source>
        <dbReference type="Proteomes" id="UP000053593"/>
    </source>
</evidence>
<feature type="compositionally biased region" description="Polar residues" evidence="2">
    <location>
        <begin position="544"/>
        <end position="556"/>
    </location>
</feature>
<keyword evidence="5" id="KW-1185">Reference proteome</keyword>
<feature type="compositionally biased region" description="Basic and acidic residues" evidence="2">
    <location>
        <begin position="495"/>
        <end position="506"/>
    </location>
</feature>
<protein>
    <recommendedName>
        <fullName evidence="3">CCHC-type domain-containing protein</fullName>
    </recommendedName>
</protein>
<dbReference type="Proteomes" id="UP000053593">
    <property type="component" value="Unassembled WGS sequence"/>
</dbReference>
<accession>A0A0D0BC14</accession>
<organism evidence="4 5">
    <name type="scientific">Collybiopsis luxurians FD-317 M1</name>
    <dbReference type="NCBI Taxonomy" id="944289"/>
    <lineage>
        <taxon>Eukaryota</taxon>
        <taxon>Fungi</taxon>
        <taxon>Dikarya</taxon>
        <taxon>Basidiomycota</taxon>
        <taxon>Agaricomycotina</taxon>
        <taxon>Agaricomycetes</taxon>
        <taxon>Agaricomycetidae</taxon>
        <taxon>Agaricales</taxon>
        <taxon>Marasmiineae</taxon>
        <taxon>Omphalotaceae</taxon>
        <taxon>Collybiopsis</taxon>
        <taxon>Collybiopsis luxurians</taxon>
    </lineage>
</organism>
<feature type="compositionally biased region" description="Basic and acidic residues" evidence="2">
    <location>
        <begin position="837"/>
        <end position="849"/>
    </location>
</feature>
<name>A0A0D0BC14_9AGAR</name>
<keyword evidence="1" id="KW-0863">Zinc-finger</keyword>
<keyword evidence="1" id="KW-0479">Metal-binding</keyword>
<feature type="region of interest" description="Disordered" evidence="2">
    <location>
        <begin position="690"/>
        <end position="720"/>
    </location>
</feature>
<sequence length="898" mass="101901">MFLGSISGEGLRKPMASGKYHFLSHRSQINERESGLLNPGSHPMQESVPSEARGPRGGSTPEGVQWPTLRPAVLCNDQSVLDMDLPEADEHSQVAAGAGMLPESQSYGNFNSNRNFNNSLTRNRFMVEANSASGPEHTSYQASPETPNRNYVNTDPSYYKGKSIDPRNWGAANLSNDETDRDIQMQIYESLRDPDIQKQWQLFLKWQQFMKWYDNEDQNDAQVPMVKEIDTPRNSCQPSVQIKESLNRQSVNHYAHNATSELRPESVADRIVNLTNSSGRRSASIAQAHPYADRPSDFIAQDSRLGKSMFGMHMDSQPRYVTELWPGSNAVGIEEQNPLYKTNIKPIPPSVYGGAMSVREFMQFVKQASQYEEDGNVPIHREVDIVSNFLKGNAYNFYERTCGDYPERWTFQKFFIHLYDYIFPLSFRTEQCYLCDTIGTIEEQEKVSLLWDGFNDYIATGLYTRNLHPERSSFAEVAEHAEVLELIEEVKQKYMEDSGEQSDCRDAYSSSSDTDYSDNRGQSGLNDPFYHDPSEPAKSHDNFSDCNSDQNETSGGCENFSDYECDRSGTSGEHTNDDFINQGQENNFADQQYAYNQGQTWRQRRNRLSAEEHSRYLAERRCFTCGNIGHISRFCVNDNSVNSDEHLPSTLFSSNNMEFELLDSDYMDEPVIELTVDAINWFEDVEATYYSDESDDWQPEESDELTDSKDKEEDLGFDPMTELQDIDVSDSETEYGYESDSNISDESSTTYLMDTQNLTFQESSYPSCSESLRRSLTDDNDSQSLSYPTYFDSKPFALTPKVVNCEPIEMDIHTVMSPENKKGSDVAASAETQTENEYTRHSNWPKDESIDLGQYEVGRNGKVGEVPSYGRCLPSSHWSNDKSVVGILPTSAISGSLV</sequence>
<feature type="region of interest" description="Disordered" evidence="2">
    <location>
        <begin position="33"/>
        <end position="66"/>
    </location>
</feature>
<feature type="compositionally biased region" description="Basic and acidic residues" evidence="2">
    <location>
        <begin position="529"/>
        <end position="543"/>
    </location>
</feature>
<reference evidence="4 5" key="1">
    <citation type="submission" date="2014-04" db="EMBL/GenBank/DDBJ databases">
        <title>Evolutionary Origins and Diversification of the Mycorrhizal Mutualists.</title>
        <authorList>
            <consortium name="DOE Joint Genome Institute"/>
            <consortium name="Mycorrhizal Genomics Consortium"/>
            <person name="Kohler A."/>
            <person name="Kuo A."/>
            <person name="Nagy L.G."/>
            <person name="Floudas D."/>
            <person name="Copeland A."/>
            <person name="Barry K.W."/>
            <person name="Cichocki N."/>
            <person name="Veneault-Fourrey C."/>
            <person name="LaButti K."/>
            <person name="Lindquist E.A."/>
            <person name="Lipzen A."/>
            <person name="Lundell T."/>
            <person name="Morin E."/>
            <person name="Murat C."/>
            <person name="Riley R."/>
            <person name="Ohm R."/>
            <person name="Sun H."/>
            <person name="Tunlid A."/>
            <person name="Henrissat B."/>
            <person name="Grigoriev I.V."/>
            <person name="Hibbett D.S."/>
            <person name="Martin F."/>
        </authorList>
    </citation>
    <scope>NUCLEOTIDE SEQUENCE [LARGE SCALE GENOMIC DNA]</scope>
    <source>
        <strain evidence="4 5">FD-317 M1</strain>
    </source>
</reference>
<feature type="region of interest" description="Disordered" evidence="2">
    <location>
        <begin position="819"/>
        <end position="850"/>
    </location>
</feature>
<dbReference type="OrthoDB" id="3267748at2759"/>
<proteinExistence type="predicted"/>
<dbReference type="AlphaFoldDB" id="A0A0D0BC14"/>
<feature type="compositionally biased region" description="Acidic residues" evidence="2">
    <location>
        <begin position="692"/>
        <end position="705"/>
    </location>
</feature>
<keyword evidence="1" id="KW-0862">Zinc</keyword>
<dbReference type="GO" id="GO:0003676">
    <property type="term" value="F:nucleic acid binding"/>
    <property type="evidence" value="ECO:0007669"/>
    <property type="project" value="InterPro"/>
</dbReference>
<feature type="region of interest" description="Disordered" evidence="2">
    <location>
        <begin position="132"/>
        <end position="151"/>
    </location>
</feature>
<feature type="region of interest" description="Disordered" evidence="2">
    <location>
        <begin position="495"/>
        <end position="558"/>
    </location>
</feature>
<dbReference type="InterPro" id="IPR001878">
    <property type="entry name" value="Znf_CCHC"/>
</dbReference>
<evidence type="ECO:0000313" key="4">
    <source>
        <dbReference type="EMBL" id="KIK51926.1"/>
    </source>
</evidence>
<dbReference type="PROSITE" id="PS50158">
    <property type="entry name" value="ZF_CCHC"/>
    <property type="match status" value="1"/>
</dbReference>
<dbReference type="EMBL" id="KN834851">
    <property type="protein sequence ID" value="KIK51926.1"/>
    <property type="molecule type" value="Genomic_DNA"/>
</dbReference>
<feature type="domain" description="CCHC-type" evidence="3">
    <location>
        <begin position="620"/>
        <end position="635"/>
    </location>
</feature>
<evidence type="ECO:0000256" key="1">
    <source>
        <dbReference type="PROSITE-ProRule" id="PRU00047"/>
    </source>
</evidence>
<gene>
    <name evidence="4" type="ORF">GYMLUDRAFT_64526</name>
</gene>